<dbReference type="KEGG" id="abas:ACPOL_4512"/>
<gene>
    <name evidence="1" type="ORF">ACPOL_4512</name>
</gene>
<proteinExistence type="predicted"/>
<organism evidence="1 2">
    <name type="scientific">Acidisarcina polymorpha</name>
    <dbReference type="NCBI Taxonomy" id="2211140"/>
    <lineage>
        <taxon>Bacteria</taxon>
        <taxon>Pseudomonadati</taxon>
        <taxon>Acidobacteriota</taxon>
        <taxon>Terriglobia</taxon>
        <taxon>Terriglobales</taxon>
        <taxon>Acidobacteriaceae</taxon>
        <taxon>Acidisarcina</taxon>
    </lineage>
</organism>
<reference evidence="1 2" key="1">
    <citation type="journal article" date="2018" name="Front. Microbiol.">
        <title>Hydrolytic Capabilities as a Key to Environmental Success: Chitinolytic and Cellulolytic Acidobacteria From Acidic Sub-arctic Soils and Boreal Peatlands.</title>
        <authorList>
            <person name="Belova S.E."/>
            <person name="Ravin N.V."/>
            <person name="Pankratov T.A."/>
            <person name="Rakitin A.L."/>
            <person name="Ivanova A.A."/>
            <person name="Beletsky A.V."/>
            <person name="Mardanov A.V."/>
            <person name="Sinninghe Damste J.S."/>
            <person name="Dedysh S.N."/>
        </authorList>
    </citation>
    <scope>NUCLEOTIDE SEQUENCE [LARGE SCALE GENOMIC DNA]</scope>
    <source>
        <strain evidence="1 2">SBC82</strain>
    </source>
</reference>
<evidence type="ECO:0000313" key="2">
    <source>
        <dbReference type="Proteomes" id="UP000253606"/>
    </source>
</evidence>
<dbReference type="AlphaFoldDB" id="A0A2Z5G4M3"/>
<sequence length="58" mass="6268">MAASMPEAMLGFRSVGPYVSAVWKDAAANGRANHSSALSRHIVAHVCLIEWMPHFSSN</sequence>
<evidence type="ECO:0000313" key="1">
    <source>
        <dbReference type="EMBL" id="AXC13784.1"/>
    </source>
</evidence>
<dbReference type="Proteomes" id="UP000253606">
    <property type="component" value="Chromosome"/>
</dbReference>
<name>A0A2Z5G4M3_9BACT</name>
<accession>A0A2Z5G4M3</accession>
<keyword evidence="2" id="KW-1185">Reference proteome</keyword>
<dbReference type="EMBL" id="CP030840">
    <property type="protein sequence ID" value="AXC13784.1"/>
    <property type="molecule type" value="Genomic_DNA"/>
</dbReference>
<protein>
    <submittedName>
        <fullName evidence="1">Uncharacterized protein</fullName>
    </submittedName>
</protein>